<dbReference type="PANTHER" id="PTHR13593">
    <property type="match status" value="1"/>
</dbReference>
<dbReference type="GeneID" id="28742410"/>
<sequence length="434" mass="46942">MHLRTLAALAVVSCLVPCSVLCANADDESSSYEVALTEIPSGSRATYGDYSAATSTLTAASSSYNSTTQNATSSTRPTSSQSLTSETQTTIVGTASSGSASSDPTNSAKCNGYTEFCGRKYSNITYVVAHNSPFHIPNNGASNQDLDVITQLDDGVRGIQSETHYVNDTVVLCHTSCQELNAGTLEEYLIKVKAWLDTHRYEVITIILGNEDFIDPGNYTAPVTNSGILDYVYTPPTQPMDIDGWPTLAEMIISNKRVVMFLAYDANQNKIPWLLDMWSYQWQTPFSPTNVSFPCSVQRPPGQERETSQNRLYLANHNLNIQFDDTALGIDILVPNLVEIQNTNANTTSVGAAKTMVDQCTSEWGRPPNFLLVDYFNYGNFNGSTLAAAAEANNVTYDVDSCCGTQIKSSASTTSGASWICMLIGAGALLLLVQ</sequence>
<evidence type="ECO:0000256" key="2">
    <source>
        <dbReference type="SAM" id="SignalP"/>
    </source>
</evidence>
<comment type="caution">
    <text evidence="3">The sequence shown here is derived from an EMBL/GenBank/DDBJ whole genome shotgun (WGS) entry which is preliminary data.</text>
</comment>
<name>A0A0N1HLE6_9EURO</name>
<keyword evidence="4" id="KW-1185">Reference proteome</keyword>
<dbReference type="GO" id="GO:0008081">
    <property type="term" value="F:phosphoric diester hydrolase activity"/>
    <property type="evidence" value="ECO:0007669"/>
    <property type="project" value="InterPro"/>
</dbReference>
<dbReference type="AlphaFoldDB" id="A0A0N1HLE6"/>
<dbReference type="GO" id="GO:0006629">
    <property type="term" value="P:lipid metabolic process"/>
    <property type="evidence" value="ECO:0007669"/>
    <property type="project" value="InterPro"/>
</dbReference>
<reference evidence="3 4" key="1">
    <citation type="submission" date="2015-06" db="EMBL/GenBank/DDBJ databases">
        <title>Draft genome of the ant-associated black yeast Phialophora attae CBS 131958.</title>
        <authorList>
            <person name="Moreno L.F."/>
            <person name="Stielow B.J."/>
            <person name="de Hoog S."/>
            <person name="Vicente V.A."/>
            <person name="Weiss V.A."/>
            <person name="de Vries M."/>
            <person name="Cruz L.M."/>
            <person name="Souza E.M."/>
        </authorList>
    </citation>
    <scope>NUCLEOTIDE SEQUENCE [LARGE SCALE GENOMIC DNA]</scope>
    <source>
        <strain evidence="3 4">CBS 131958</strain>
    </source>
</reference>
<dbReference type="Gene3D" id="3.20.20.190">
    <property type="entry name" value="Phosphatidylinositol (PI) phosphodiesterase"/>
    <property type="match status" value="1"/>
</dbReference>
<dbReference type="RefSeq" id="XP_017995295.1">
    <property type="nucleotide sequence ID" value="XM_018150530.1"/>
</dbReference>
<dbReference type="InterPro" id="IPR051057">
    <property type="entry name" value="PI-PLC_domain"/>
</dbReference>
<dbReference type="Pfam" id="PF26146">
    <property type="entry name" value="PI-PLC_X"/>
    <property type="match status" value="1"/>
</dbReference>
<evidence type="ECO:0000313" key="4">
    <source>
        <dbReference type="Proteomes" id="UP000038010"/>
    </source>
</evidence>
<gene>
    <name evidence="3" type="ORF">AB675_9952</name>
</gene>
<dbReference type="InterPro" id="IPR017946">
    <property type="entry name" value="PLC-like_Pdiesterase_TIM-brl"/>
</dbReference>
<dbReference type="Proteomes" id="UP000038010">
    <property type="component" value="Unassembled WGS sequence"/>
</dbReference>
<dbReference type="EMBL" id="LFJN01000041">
    <property type="protein sequence ID" value="KPI35332.1"/>
    <property type="molecule type" value="Genomic_DNA"/>
</dbReference>
<feature type="compositionally biased region" description="Low complexity" evidence="1">
    <location>
        <begin position="63"/>
        <end position="90"/>
    </location>
</feature>
<evidence type="ECO:0000256" key="1">
    <source>
        <dbReference type="SAM" id="MobiDB-lite"/>
    </source>
</evidence>
<feature type="chain" id="PRO_5005873457" description="Secreted protein" evidence="2">
    <location>
        <begin position="23"/>
        <end position="434"/>
    </location>
</feature>
<feature type="compositionally biased region" description="Polar residues" evidence="1">
    <location>
        <begin position="91"/>
        <end position="107"/>
    </location>
</feature>
<feature type="signal peptide" evidence="2">
    <location>
        <begin position="1"/>
        <end position="22"/>
    </location>
</feature>
<evidence type="ECO:0000313" key="3">
    <source>
        <dbReference type="EMBL" id="KPI35332.1"/>
    </source>
</evidence>
<organism evidence="3 4">
    <name type="scientific">Cyphellophora attinorum</name>
    <dbReference type="NCBI Taxonomy" id="1664694"/>
    <lineage>
        <taxon>Eukaryota</taxon>
        <taxon>Fungi</taxon>
        <taxon>Dikarya</taxon>
        <taxon>Ascomycota</taxon>
        <taxon>Pezizomycotina</taxon>
        <taxon>Eurotiomycetes</taxon>
        <taxon>Chaetothyriomycetidae</taxon>
        <taxon>Chaetothyriales</taxon>
        <taxon>Cyphellophoraceae</taxon>
        <taxon>Cyphellophora</taxon>
    </lineage>
</organism>
<protein>
    <recommendedName>
        <fullName evidence="5">Secreted protein</fullName>
    </recommendedName>
</protein>
<dbReference type="PANTHER" id="PTHR13593:SF140">
    <property type="entry name" value="PLC-LIKE PHOSPHODIESTERASE"/>
    <property type="match status" value="1"/>
</dbReference>
<dbReference type="OrthoDB" id="7984201at2759"/>
<proteinExistence type="predicted"/>
<dbReference type="VEuPathDB" id="FungiDB:AB675_9952"/>
<evidence type="ECO:0008006" key="5">
    <source>
        <dbReference type="Google" id="ProtNLM"/>
    </source>
</evidence>
<keyword evidence="2" id="KW-0732">Signal</keyword>
<accession>A0A0N1HLE6</accession>
<dbReference type="SUPFAM" id="SSF51695">
    <property type="entry name" value="PLC-like phosphodiesterases"/>
    <property type="match status" value="1"/>
</dbReference>
<dbReference type="STRING" id="1664694.A0A0N1HLE6"/>
<feature type="region of interest" description="Disordered" evidence="1">
    <location>
        <begin position="63"/>
        <end position="107"/>
    </location>
</feature>